<dbReference type="EMBL" id="CAKE01000019">
    <property type="protein sequence ID" value="CCI82238.1"/>
    <property type="molecule type" value="Genomic_DNA"/>
</dbReference>
<dbReference type="Proteomes" id="UP000009320">
    <property type="component" value="Unassembled WGS sequence"/>
</dbReference>
<feature type="transmembrane region" description="Helical" evidence="6">
    <location>
        <begin position="218"/>
        <end position="240"/>
    </location>
</feature>
<gene>
    <name evidence="7" type="ORF">BN55_02720</name>
</gene>
<dbReference type="STRING" id="1423758.FC41_GL000587"/>
<comment type="subcellular location">
    <subcellularLocation>
        <location evidence="1">Cell membrane</location>
        <topology evidence="1">Multi-pass membrane protein</topology>
    </subcellularLocation>
</comment>
<evidence type="ECO:0000256" key="1">
    <source>
        <dbReference type="ARBA" id="ARBA00004651"/>
    </source>
</evidence>
<protein>
    <submittedName>
        <fullName evidence="7">YihY family protein</fullName>
    </submittedName>
</protein>
<feature type="transmembrane region" description="Helical" evidence="6">
    <location>
        <begin position="34"/>
        <end position="55"/>
    </location>
</feature>
<evidence type="ECO:0000256" key="2">
    <source>
        <dbReference type="ARBA" id="ARBA00022475"/>
    </source>
</evidence>
<evidence type="ECO:0000313" key="8">
    <source>
        <dbReference type="Proteomes" id="UP000009320"/>
    </source>
</evidence>
<dbReference type="AlphaFoldDB" id="I7IVY2"/>
<dbReference type="PIRSF" id="PIRSF035875">
    <property type="entry name" value="RNase_BN"/>
    <property type="match status" value="1"/>
</dbReference>
<dbReference type="GeneID" id="82847461"/>
<dbReference type="eggNOG" id="COG1295">
    <property type="taxonomic scope" value="Bacteria"/>
</dbReference>
<dbReference type="InterPro" id="IPR017039">
    <property type="entry name" value="Virul_fac_BrkB"/>
</dbReference>
<evidence type="ECO:0000256" key="5">
    <source>
        <dbReference type="ARBA" id="ARBA00023136"/>
    </source>
</evidence>
<dbReference type="NCBIfam" id="TIGR00765">
    <property type="entry name" value="yihY_not_rbn"/>
    <property type="match status" value="1"/>
</dbReference>
<keyword evidence="8" id="KW-1185">Reference proteome</keyword>
<accession>I7IVY2</accession>
<evidence type="ECO:0000313" key="7">
    <source>
        <dbReference type="EMBL" id="CCI82238.1"/>
    </source>
</evidence>
<evidence type="ECO:0000256" key="3">
    <source>
        <dbReference type="ARBA" id="ARBA00022692"/>
    </source>
</evidence>
<evidence type="ECO:0000256" key="6">
    <source>
        <dbReference type="SAM" id="Phobius"/>
    </source>
</evidence>
<feature type="transmembrane region" description="Helical" evidence="6">
    <location>
        <begin position="252"/>
        <end position="274"/>
    </location>
</feature>
<feature type="transmembrane region" description="Helical" evidence="6">
    <location>
        <begin position="94"/>
        <end position="116"/>
    </location>
</feature>
<proteinExistence type="predicted"/>
<dbReference type="OrthoDB" id="9775903at2"/>
<keyword evidence="4 6" id="KW-1133">Transmembrane helix</keyword>
<dbReference type="PATRIC" id="fig|1423758.3.peg.593"/>
<feature type="transmembrane region" description="Helical" evidence="6">
    <location>
        <begin position="188"/>
        <end position="206"/>
    </location>
</feature>
<keyword evidence="2" id="KW-1003">Cell membrane</keyword>
<dbReference type="Pfam" id="PF03631">
    <property type="entry name" value="Virul_fac_BrkB"/>
    <property type="match status" value="1"/>
</dbReference>
<evidence type="ECO:0000256" key="4">
    <source>
        <dbReference type="ARBA" id="ARBA00022989"/>
    </source>
</evidence>
<feature type="transmembrane region" description="Helical" evidence="6">
    <location>
        <begin position="67"/>
        <end position="88"/>
    </location>
</feature>
<comment type="caution">
    <text evidence="7">The sequence shown here is derived from an EMBL/GenBank/DDBJ whole genome shotgun (WGS) entry which is preliminary data.</text>
</comment>
<dbReference type="GO" id="GO:0005886">
    <property type="term" value="C:plasma membrane"/>
    <property type="evidence" value="ECO:0007669"/>
    <property type="project" value="UniProtKB-SubCell"/>
</dbReference>
<organism evidence="7 8">
    <name type="scientific">Lactobacillus hominis DSM 23910 = CRBIP 24.179</name>
    <dbReference type="NCBI Taxonomy" id="1423758"/>
    <lineage>
        <taxon>Bacteria</taxon>
        <taxon>Bacillati</taxon>
        <taxon>Bacillota</taxon>
        <taxon>Bacilli</taxon>
        <taxon>Lactobacillales</taxon>
        <taxon>Lactobacillaceae</taxon>
        <taxon>Lactobacillus</taxon>
    </lineage>
</organism>
<reference evidence="7 8" key="1">
    <citation type="submission" date="2012-06" db="EMBL/GenBank/DDBJ databases">
        <title>Draft Genome Sequence of Lactobacillus hominis Strain CRBIP 24.179T, isolated from human intestine.</title>
        <authorList>
            <person name="Cousin S."/>
            <person name="Ma L."/>
            <person name="Bizet C."/>
            <person name="Loux V."/>
            <person name="Bouchier C."/>
            <person name="Clermont D."/>
            <person name="Creno S."/>
        </authorList>
    </citation>
    <scope>NUCLEOTIDE SEQUENCE [LARGE SCALE GENOMIC DNA]</scope>
    <source>
        <strain evidence="8">CRBIP 24.179T</strain>
    </source>
</reference>
<dbReference type="PANTHER" id="PTHR30213">
    <property type="entry name" value="INNER MEMBRANE PROTEIN YHJD"/>
    <property type="match status" value="1"/>
</dbReference>
<dbReference type="PANTHER" id="PTHR30213:SF0">
    <property type="entry name" value="UPF0761 MEMBRANE PROTEIN YIHY"/>
    <property type="match status" value="1"/>
</dbReference>
<feature type="transmembrane region" description="Helical" evidence="6">
    <location>
        <begin position="137"/>
        <end position="168"/>
    </location>
</feature>
<keyword evidence="5 6" id="KW-0472">Membrane</keyword>
<sequence length="306" mass="35238">MKINPQKLKRRFNHLIVALSKVISRGEITQNSIIIAYYILFSIFPIIIIVGNVLPLFKIDTRPIADYLELIFPSEVSSFVMPIINSLLKQHSSGFISFGIILAVWSFSSLINSVRIAMNRIYGVYSKEKGQPWWHTVLSRSISFLITAIMVLAFALAIFALTFGRQIMEFLAPIFKFSLAGINKIESYRWPAIILMMILIILYLYYTLPNIENRKRTIWPGVFLTEISWIALTYFFGLYIKNFGTRWQNYGIVGSFIVFMLWLNIASLIFLFGVSVNASIDLLRYGQPVYRANNLKLFVKNKDAVK</sequence>
<name>I7IVY2_9LACO</name>
<dbReference type="RefSeq" id="WP_008471263.1">
    <property type="nucleotide sequence ID" value="NZ_AYZP01000013.1"/>
</dbReference>
<keyword evidence="3 6" id="KW-0812">Transmembrane</keyword>